<name>A0A1I0LGB4_9ACTN</name>
<dbReference type="AlphaFoldDB" id="A0A1I0LGB4"/>
<proteinExistence type="predicted"/>
<sequence length="113" mass="12476">MDGPVTASAVVLALPDALAEEDCPGISPHPAAPRPERTALRWIGQGLAPGRVVAYTCSCRMTAYELVACGGVYQIRRRTLPRRGVPPVSWTVQRWRRGEALEWWRRLLAGQAQ</sequence>
<evidence type="ECO:0000313" key="2">
    <source>
        <dbReference type="Proteomes" id="UP000199361"/>
    </source>
</evidence>
<organism evidence="1 2">
    <name type="scientific">Nonomuraea wenchangensis</name>
    <dbReference type="NCBI Taxonomy" id="568860"/>
    <lineage>
        <taxon>Bacteria</taxon>
        <taxon>Bacillati</taxon>
        <taxon>Actinomycetota</taxon>
        <taxon>Actinomycetes</taxon>
        <taxon>Streptosporangiales</taxon>
        <taxon>Streptosporangiaceae</taxon>
        <taxon>Nonomuraea</taxon>
    </lineage>
</organism>
<dbReference type="EMBL" id="FOHX01000015">
    <property type="protein sequence ID" value="SEU38358.1"/>
    <property type="molecule type" value="Genomic_DNA"/>
</dbReference>
<evidence type="ECO:0000313" key="1">
    <source>
        <dbReference type="EMBL" id="SEU38358.1"/>
    </source>
</evidence>
<protein>
    <submittedName>
        <fullName evidence="1">Uncharacterized protein</fullName>
    </submittedName>
</protein>
<gene>
    <name evidence="1" type="ORF">SAMN05421811_115218</name>
</gene>
<accession>A0A1I0LGB4</accession>
<dbReference type="Proteomes" id="UP000199361">
    <property type="component" value="Unassembled WGS sequence"/>
</dbReference>
<reference evidence="1 2" key="1">
    <citation type="submission" date="2016-10" db="EMBL/GenBank/DDBJ databases">
        <authorList>
            <person name="de Groot N.N."/>
        </authorList>
    </citation>
    <scope>NUCLEOTIDE SEQUENCE [LARGE SCALE GENOMIC DNA]</scope>
    <source>
        <strain evidence="1 2">CGMCC 4.5598</strain>
    </source>
</reference>
<dbReference type="STRING" id="568860.SAMN05421811_115218"/>
<keyword evidence="2" id="KW-1185">Reference proteome</keyword>